<evidence type="ECO:0000313" key="1">
    <source>
        <dbReference type="EMBL" id="KAH3811315.1"/>
    </source>
</evidence>
<accession>A0A9D4G696</accession>
<reference evidence="1" key="2">
    <citation type="submission" date="2020-11" db="EMBL/GenBank/DDBJ databases">
        <authorList>
            <person name="McCartney M.A."/>
            <person name="Auch B."/>
            <person name="Kono T."/>
            <person name="Mallez S."/>
            <person name="Becker A."/>
            <person name="Gohl D.M."/>
            <person name="Silverstein K.A.T."/>
            <person name="Koren S."/>
            <person name="Bechman K.B."/>
            <person name="Herman A."/>
            <person name="Abrahante J.E."/>
            <person name="Garbe J."/>
        </authorList>
    </citation>
    <scope>NUCLEOTIDE SEQUENCE</scope>
    <source>
        <strain evidence="1">Duluth1</strain>
        <tissue evidence="1">Whole animal</tissue>
    </source>
</reference>
<sequence>MIFPRTFASWPPTYPALMIHPYILPTYSNHIHTIYSTHTTKLHTPPIYSPTYSTHIIYPYGPPTYPSLILHPHTLPSCSVHITDPYATTTYPTLMLNPHTIPACSDHTPSHTHPHTLLS</sequence>
<organism evidence="1 2">
    <name type="scientific">Dreissena polymorpha</name>
    <name type="common">Zebra mussel</name>
    <name type="synonym">Mytilus polymorpha</name>
    <dbReference type="NCBI Taxonomy" id="45954"/>
    <lineage>
        <taxon>Eukaryota</taxon>
        <taxon>Metazoa</taxon>
        <taxon>Spiralia</taxon>
        <taxon>Lophotrochozoa</taxon>
        <taxon>Mollusca</taxon>
        <taxon>Bivalvia</taxon>
        <taxon>Autobranchia</taxon>
        <taxon>Heteroconchia</taxon>
        <taxon>Euheterodonta</taxon>
        <taxon>Imparidentia</taxon>
        <taxon>Neoheterodontei</taxon>
        <taxon>Myida</taxon>
        <taxon>Dreissenoidea</taxon>
        <taxon>Dreissenidae</taxon>
        <taxon>Dreissena</taxon>
    </lineage>
</organism>
<name>A0A9D4G696_DREPO</name>
<evidence type="ECO:0000313" key="2">
    <source>
        <dbReference type="Proteomes" id="UP000828390"/>
    </source>
</evidence>
<reference evidence="1" key="1">
    <citation type="journal article" date="2019" name="bioRxiv">
        <title>The Genome of the Zebra Mussel, Dreissena polymorpha: A Resource for Invasive Species Research.</title>
        <authorList>
            <person name="McCartney M.A."/>
            <person name="Auch B."/>
            <person name="Kono T."/>
            <person name="Mallez S."/>
            <person name="Zhang Y."/>
            <person name="Obille A."/>
            <person name="Becker A."/>
            <person name="Abrahante J.E."/>
            <person name="Garbe J."/>
            <person name="Badalamenti J.P."/>
            <person name="Herman A."/>
            <person name="Mangelson H."/>
            <person name="Liachko I."/>
            <person name="Sullivan S."/>
            <person name="Sone E.D."/>
            <person name="Koren S."/>
            <person name="Silverstein K.A.T."/>
            <person name="Beckman K.B."/>
            <person name="Gohl D.M."/>
        </authorList>
    </citation>
    <scope>NUCLEOTIDE SEQUENCE</scope>
    <source>
        <strain evidence="1">Duluth1</strain>
        <tissue evidence="1">Whole animal</tissue>
    </source>
</reference>
<dbReference type="AlphaFoldDB" id="A0A9D4G696"/>
<protein>
    <submittedName>
        <fullName evidence="1">Uncharacterized protein</fullName>
    </submittedName>
</protein>
<dbReference type="Proteomes" id="UP000828390">
    <property type="component" value="Unassembled WGS sequence"/>
</dbReference>
<dbReference type="EMBL" id="JAIWYP010000006">
    <property type="protein sequence ID" value="KAH3811315.1"/>
    <property type="molecule type" value="Genomic_DNA"/>
</dbReference>
<proteinExistence type="predicted"/>
<keyword evidence="2" id="KW-1185">Reference proteome</keyword>
<comment type="caution">
    <text evidence="1">The sequence shown here is derived from an EMBL/GenBank/DDBJ whole genome shotgun (WGS) entry which is preliminary data.</text>
</comment>
<gene>
    <name evidence="1" type="ORF">DPMN_139725</name>
</gene>